<organism evidence="1 2">
    <name type="scientific">Aquimarina litoralis</name>
    <dbReference type="NCBI Taxonomy" id="584605"/>
    <lineage>
        <taxon>Bacteria</taxon>
        <taxon>Pseudomonadati</taxon>
        <taxon>Bacteroidota</taxon>
        <taxon>Flavobacteriia</taxon>
        <taxon>Flavobacteriales</taxon>
        <taxon>Flavobacteriaceae</taxon>
        <taxon>Aquimarina</taxon>
    </lineage>
</organism>
<dbReference type="EMBL" id="BAAAGE010000002">
    <property type="protein sequence ID" value="GAA0721589.1"/>
    <property type="molecule type" value="Genomic_DNA"/>
</dbReference>
<dbReference type="Gene3D" id="3.30.70.100">
    <property type="match status" value="1"/>
</dbReference>
<sequence>MEVVLFEVNPEYSTKQAKEALTSLNDIIKLYDGFIDRTTASNKDGKFIDLLYWKDGNAAKKASEDIMKNPKAIAIFEIIKPETMQMYHLDVFNQFEE</sequence>
<reference evidence="2" key="1">
    <citation type="journal article" date="2019" name="Int. J. Syst. Evol. Microbiol.">
        <title>The Global Catalogue of Microorganisms (GCM) 10K type strain sequencing project: providing services to taxonomists for standard genome sequencing and annotation.</title>
        <authorList>
            <consortium name="The Broad Institute Genomics Platform"/>
            <consortium name="The Broad Institute Genome Sequencing Center for Infectious Disease"/>
            <person name="Wu L."/>
            <person name="Ma J."/>
        </authorList>
    </citation>
    <scope>NUCLEOTIDE SEQUENCE [LARGE SCALE GENOMIC DNA]</scope>
    <source>
        <strain evidence="2">JCM 15974</strain>
    </source>
</reference>
<accession>A0ABP3U3C4</accession>
<gene>
    <name evidence="1" type="ORF">GCM10009430_23070</name>
</gene>
<comment type="caution">
    <text evidence="1">The sequence shown here is derived from an EMBL/GenBank/DDBJ whole genome shotgun (WGS) entry which is preliminary data.</text>
</comment>
<evidence type="ECO:0000313" key="1">
    <source>
        <dbReference type="EMBL" id="GAA0721589.1"/>
    </source>
</evidence>
<evidence type="ECO:0008006" key="3">
    <source>
        <dbReference type="Google" id="ProtNLM"/>
    </source>
</evidence>
<protein>
    <recommendedName>
        <fullName evidence="3">Antibiotic biosynthesis monooxygenase</fullName>
    </recommendedName>
</protein>
<name>A0ABP3U3C4_9FLAO</name>
<dbReference type="Proteomes" id="UP001501758">
    <property type="component" value="Unassembled WGS sequence"/>
</dbReference>
<proteinExistence type="predicted"/>
<evidence type="ECO:0000313" key="2">
    <source>
        <dbReference type="Proteomes" id="UP001501758"/>
    </source>
</evidence>
<keyword evidence="2" id="KW-1185">Reference proteome</keyword>